<protein>
    <submittedName>
        <fullName evidence="1">Uncharacterized protein</fullName>
    </submittedName>
</protein>
<dbReference type="EMBL" id="CM046396">
    <property type="protein sequence ID" value="KAI8537675.1"/>
    <property type="molecule type" value="Genomic_DNA"/>
</dbReference>
<comment type="caution">
    <text evidence="1">The sequence shown here is derived from an EMBL/GenBank/DDBJ whole genome shotgun (WGS) entry which is preliminary data.</text>
</comment>
<evidence type="ECO:0000313" key="1">
    <source>
        <dbReference type="EMBL" id="KAI8537675.1"/>
    </source>
</evidence>
<sequence length="53" mass="5985">MNSSRSLVIEMRSEPSDVQSDGSKVRSTVREPHCTTPTRNPAKTHIDRSIYII</sequence>
<gene>
    <name evidence="1" type="ORF">RHMOL_Rhmol09G0042500</name>
</gene>
<accession>A0ACC0M9Z4</accession>
<reference evidence="1" key="1">
    <citation type="submission" date="2022-02" db="EMBL/GenBank/DDBJ databases">
        <title>Plant Genome Project.</title>
        <authorList>
            <person name="Zhang R.-G."/>
        </authorList>
    </citation>
    <scope>NUCLEOTIDE SEQUENCE</scope>
    <source>
        <strain evidence="1">AT1</strain>
    </source>
</reference>
<organism evidence="1 2">
    <name type="scientific">Rhododendron molle</name>
    <name type="common">Chinese azalea</name>
    <name type="synonym">Azalea mollis</name>
    <dbReference type="NCBI Taxonomy" id="49168"/>
    <lineage>
        <taxon>Eukaryota</taxon>
        <taxon>Viridiplantae</taxon>
        <taxon>Streptophyta</taxon>
        <taxon>Embryophyta</taxon>
        <taxon>Tracheophyta</taxon>
        <taxon>Spermatophyta</taxon>
        <taxon>Magnoliopsida</taxon>
        <taxon>eudicotyledons</taxon>
        <taxon>Gunneridae</taxon>
        <taxon>Pentapetalae</taxon>
        <taxon>asterids</taxon>
        <taxon>Ericales</taxon>
        <taxon>Ericaceae</taxon>
        <taxon>Ericoideae</taxon>
        <taxon>Rhodoreae</taxon>
        <taxon>Rhododendron</taxon>
    </lineage>
</organism>
<name>A0ACC0M9Z4_RHOML</name>
<proteinExistence type="predicted"/>
<keyword evidence="2" id="KW-1185">Reference proteome</keyword>
<dbReference type="Proteomes" id="UP001062846">
    <property type="component" value="Chromosome 9"/>
</dbReference>
<evidence type="ECO:0000313" key="2">
    <source>
        <dbReference type="Proteomes" id="UP001062846"/>
    </source>
</evidence>